<sequence>MFEFSTSLVESKGNPTELAEAKLKSRRTKACSSNRPIKFLIHRRIPSSRRLHSTSMKDRCIWVSTYKLAVFWDQS</sequence>
<evidence type="ECO:0000313" key="1">
    <source>
        <dbReference type="EMBL" id="KAA1073234.1"/>
    </source>
</evidence>
<proteinExistence type="predicted"/>
<reference evidence="1 2" key="1">
    <citation type="submission" date="2019-05" db="EMBL/GenBank/DDBJ databases">
        <title>Emergence of the Ug99 lineage of the wheat stem rust pathogen through somatic hybridization.</title>
        <authorList>
            <person name="Li F."/>
            <person name="Upadhyaya N.M."/>
            <person name="Sperschneider J."/>
            <person name="Matny O."/>
            <person name="Nguyen-Phuc H."/>
            <person name="Mago R."/>
            <person name="Raley C."/>
            <person name="Miller M.E."/>
            <person name="Silverstein K.A.T."/>
            <person name="Henningsen E."/>
            <person name="Hirsch C.D."/>
            <person name="Visser B."/>
            <person name="Pretorius Z.A."/>
            <person name="Steffenson B.J."/>
            <person name="Schwessinger B."/>
            <person name="Dodds P.N."/>
            <person name="Figueroa M."/>
        </authorList>
    </citation>
    <scope>NUCLEOTIDE SEQUENCE [LARGE SCALE GENOMIC DNA]</scope>
    <source>
        <strain evidence="1">21-0</strain>
    </source>
</reference>
<evidence type="ECO:0000313" key="2">
    <source>
        <dbReference type="Proteomes" id="UP000324748"/>
    </source>
</evidence>
<gene>
    <name evidence="1" type="ORF">PGT21_005370</name>
</gene>
<dbReference type="AlphaFoldDB" id="A0A5B0MBK5"/>
<keyword evidence="2" id="KW-1185">Reference proteome</keyword>
<name>A0A5B0MBK5_PUCGR</name>
<protein>
    <submittedName>
        <fullName evidence="1">Uncharacterized protein</fullName>
    </submittedName>
</protein>
<organism evidence="1 2">
    <name type="scientific">Puccinia graminis f. sp. tritici</name>
    <dbReference type="NCBI Taxonomy" id="56615"/>
    <lineage>
        <taxon>Eukaryota</taxon>
        <taxon>Fungi</taxon>
        <taxon>Dikarya</taxon>
        <taxon>Basidiomycota</taxon>
        <taxon>Pucciniomycotina</taxon>
        <taxon>Pucciniomycetes</taxon>
        <taxon>Pucciniales</taxon>
        <taxon>Pucciniaceae</taxon>
        <taxon>Puccinia</taxon>
    </lineage>
</organism>
<dbReference type="EMBL" id="VSWC01000158">
    <property type="protein sequence ID" value="KAA1073234.1"/>
    <property type="molecule type" value="Genomic_DNA"/>
</dbReference>
<comment type="caution">
    <text evidence="1">The sequence shown here is derived from an EMBL/GenBank/DDBJ whole genome shotgun (WGS) entry which is preliminary data.</text>
</comment>
<accession>A0A5B0MBK5</accession>
<dbReference type="Proteomes" id="UP000324748">
    <property type="component" value="Unassembled WGS sequence"/>
</dbReference>